<evidence type="ECO:0000313" key="2">
    <source>
        <dbReference type="EMBL" id="VDS06298.1"/>
    </source>
</evidence>
<keyword evidence="3" id="KW-1185">Reference proteome</keyword>
<accession>A0A3S4ENQ5</accession>
<proteinExistence type="predicted"/>
<dbReference type="InterPro" id="IPR021484">
    <property type="entry name" value="DUF3137"/>
</dbReference>
<keyword evidence="1" id="KW-1133">Transmembrane helix</keyword>
<organism evidence="2 3">
    <name type="scientific">Devosia equisanguinis</name>
    <dbReference type="NCBI Taxonomy" id="2490941"/>
    <lineage>
        <taxon>Bacteria</taxon>
        <taxon>Pseudomonadati</taxon>
        <taxon>Pseudomonadota</taxon>
        <taxon>Alphaproteobacteria</taxon>
        <taxon>Hyphomicrobiales</taxon>
        <taxon>Devosiaceae</taxon>
        <taxon>Devosia</taxon>
    </lineage>
</organism>
<name>A0A3S4ENQ5_9HYPH</name>
<evidence type="ECO:0000256" key="1">
    <source>
        <dbReference type="SAM" id="Phobius"/>
    </source>
</evidence>
<feature type="transmembrane region" description="Helical" evidence="1">
    <location>
        <begin position="167"/>
        <end position="187"/>
    </location>
</feature>
<sequence length="435" mass="46991">MSAAPNPTKPGWAESWASKSAVAKRLQLSSIQTRIQIAVLVFLFSPLVGFALIGFGWNNYLWILGVPLLALGLLAWVALPVVAAGAIVYMVIRTIQQGMTPAPPQPAAAMVGDLPDDPSLAPVLAELKTVRDKLAAQQKAALLQGMPIVCLIAGALAVWVVSSSSGFNPLAVALVTGLPVLLGFFLISRPFEQQFREVFKSQVLPILLQRHGTLQRRSEALTRFTPAAEMGVVARHGEVLFDDVFSGMHAGHGVEIADAVLLVPRSEEDRRGPRKTQHRVLAITLDLGRSVPATTAVVDAKRNRDYFAAPGSSYERLELEDVVFASVYHVYATDQIGGRALLTPAVMRRLVEAADGHDFMPPTLLAQGNKLQLFLVTYNERDLFEPASVRTADMATHVQVIDRDLAQLFAILDTLVEVADTLATPATGFSPTDLP</sequence>
<evidence type="ECO:0000313" key="3">
    <source>
        <dbReference type="Proteomes" id="UP000268844"/>
    </source>
</evidence>
<reference evidence="2 3" key="1">
    <citation type="submission" date="2018-12" db="EMBL/GenBank/DDBJ databases">
        <authorList>
            <person name="Criscuolo A."/>
        </authorList>
    </citation>
    <scope>NUCLEOTIDE SEQUENCE [LARGE SCALE GENOMIC DNA]</scope>
    <source>
        <strain evidence="2">ACIP1116281</strain>
    </source>
</reference>
<feature type="transmembrane region" description="Helical" evidence="1">
    <location>
        <begin position="35"/>
        <end position="55"/>
    </location>
</feature>
<keyword evidence="1" id="KW-0812">Transmembrane</keyword>
<evidence type="ECO:0008006" key="4">
    <source>
        <dbReference type="Google" id="ProtNLM"/>
    </source>
</evidence>
<dbReference type="Pfam" id="PF11335">
    <property type="entry name" value="DUF3137"/>
    <property type="match status" value="1"/>
</dbReference>
<feature type="transmembrane region" description="Helical" evidence="1">
    <location>
        <begin position="61"/>
        <end position="92"/>
    </location>
</feature>
<dbReference type="Proteomes" id="UP000268844">
    <property type="component" value="Unassembled WGS sequence"/>
</dbReference>
<dbReference type="RefSeq" id="WP_164550467.1">
    <property type="nucleotide sequence ID" value="NZ_JBHTMH010000001.1"/>
</dbReference>
<protein>
    <recommendedName>
        <fullName evidence="4">DUF3137 domain-containing protein</fullName>
    </recommendedName>
</protein>
<dbReference type="EMBL" id="UZWD01000041">
    <property type="protein sequence ID" value="VDS06298.1"/>
    <property type="molecule type" value="Genomic_DNA"/>
</dbReference>
<keyword evidence="1" id="KW-0472">Membrane</keyword>
<gene>
    <name evidence="2" type="ORF">DEVEQU_03456</name>
</gene>
<dbReference type="AlphaFoldDB" id="A0A3S4ENQ5"/>
<feature type="transmembrane region" description="Helical" evidence="1">
    <location>
        <begin position="141"/>
        <end position="161"/>
    </location>
</feature>